<dbReference type="RefSeq" id="WP_252672796.1">
    <property type="nucleotide sequence ID" value="NZ_CP099547.1"/>
</dbReference>
<feature type="signal peptide" evidence="3">
    <location>
        <begin position="1"/>
        <end position="28"/>
    </location>
</feature>
<reference evidence="4" key="1">
    <citation type="submission" date="2022-06" db="EMBL/GenBank/DDBJ databases">
        <title>Complete Genome Sequence of Arcanobacterium pinnipediorum strain DSM 28752 isolated from a harbour seal.</title>
        <authorList>
            <person name="Borowiak M."/>
            <person name="Kreitlow A."/>
            <person name="Alssahen M."/>
            <person name="Malorny B."/>
            <person name="Laemmler C."/>
            <person name="Prenger-Berninghoff E."/>
            <person name="Siebert U."/>
            <person name="Ploetz M."/>
            <person name="Abdulmawjood A."/>
        </authorList>
    </citation>
    <scope>NUCLEOTIDE SEQUENCE</scope>
    <source>
        <strain evidence="4">DSM 28752</strain>
    </source>
</reference>
<dbReference type="EMBL" id="CP099547">
    <property type="protein sequence ID" value="USR78942.1"/>
    <property type="molecule type" value="Genomic_DNA"/>
</dbReference>
<proteinExistence type="predicted"/>
<feature type="compositionally biased region" description="Pro residues" evidence="1">
    <location>
        <begin position="926"/>
        <end position="949"/>
    </location>
</feature>
<sequence>MKRFTGSVAAILLTTVLAMSGFVPLAQAEPVAYEFEGEWVDAPERTLSGFDVLTSRWRLDINDDASAPANDEVEENNVVTLSAENAVFNRIPTICANTETSSISTDGSVLTCDLGTLTEGSALNFTSSLLVTGSPGSHVKLSGQFRGKIVDNLAPIPIYTQFAMDAKFDGGTPYSQLLPLVKPEQYLLEFPFSISHAHNSPAGPDTVTFDITTTRRVEVDPSGHEADLVVMDEGACQPNDRQQPGYPFSDGQHSADQQTAFPTCTLEKTGTDTFRLTLSGLKYDQPAPQLDSNAEPLPRGMDVIAAGKLRFKLRYTANGNTVNLTASAPQFQAVDGSSFTDDPSNNTNSVPVVLGYYTGGWALSYMRPKSYPGIPWTDTYRAPVGATVMSFVGHTPTRASESTDHWVCGIIDHEKVELQKVRVAVDGSVKPHFFYDDSFPTNPDGTRDIWYYVGETLHNPGSDQPVDPNDFACGGETSTTDPEAGNQPEWTRTPADLSHVKAVKARLSKNVVSSAGRRGQVYVAMELKIKDTVKIGTPIWTWGYVLSDGATNWNHSADKVSYFDRSLDPKDVKPYGTLTPDLKYPFVGPGRDVLRVVGSEPYVDKQVARTQYLPNEEAEFSLTYGLESNLAQPFPDSLTLTDILPQGLTYVAGSTQYADGSPAPEPTVTNVAATNTTPAHTQLVWNFNDVVPNDPAGKLTYRATVPADAQPGQSFASSVIIESQGISRTAQATFTVPTSGLTNLRKSAVESELKPDKDATATGKWMVELHSADPRTSNITDVIDLLPTPEDGAGTTGKTMPQLVKVTASLPGSKVYYTTVPRAMLNEDPAHPSNGSLGQPSDIWSEDFSPNATAVRVIGGPLVPLGVQKIILEVKYSGLEETTTFVNVAVGRAENTRLRMRSSALMQYTKPTPDPDPEPTPDPDPEPTPQPEPPVPASPTPDQPKPPTDSPNTKLAKTGSDSVTLLALSSLLLLLGAGLLRQRNRVS</sequence>
<keyword evidence="2" id="KW-0472">Membrane</keyword>
<feature type="region of interest" description="Disordered" evidence="1">
    <location>
        <begin position="907"/>
        <end position="958"/>
    </location>
</feature>
<keyword evidence="5" id="KW-1185">Reference proteome</keyword>
<keyword evidence="2" id="KW-0812">Transmembrane</keyword>
<keyword evidence="2" id="KW-1133">Transmembrane helix</keyword>
<gene>
    <name evidence="4" type="ORF">NG665_05995</name>
</gene>
<protein>
    <submittedName>
        <fullName evidence="4">Isopeptide-forming domain-containing fimbrial protein</fullName>
    </submittedName>
</protein>
<keyword evidence="3" id="KW-0732">Signal</keyword>
<organism evidence="4 5">
    <name type="scientific">Arcanobacterium pinnipediorum</name>
    <dbReference type="NCBI Taxonomy" id="1503041"/>
    <lineage>
        <taxon>Bacteria</taxon>
        <taxon>Bacillati</taxon>
        <taxon>Actinomycetota</taxon>
        <taxon>Actinomycetes</taxon>
        <taxon>Actinomycetales</taxon>
        <taxon>Actinomycetaceae</taxon>
        <taxon>Arcanobacterium</taxon>
    </lineage>
</organism>
<dbReference type="Gene3D" id="2.60.40.740">
    <property type="match status" value="1"/>
</dbReference>
<feature type="compositionally biased region" description="Acidic residues" evidence="1">
    <location>
        <begin position="915"/>
        <end position="925"/>
    </location>
</feature>
<accession>A0ABY5AGF6</accession>
<evidence type="ECO:0000256" key="3">
    <source>
        <dbReference type="SAM" id="SignalP"/>
    </source>
</evidence>
<evidence type="ECO:0000256" key="2">
    <source>
        <dbReference type="SAM" id="Phobius"/>
    </source>
</evidence>
<feature type="chain" id="PRO_5045071267" evidence="3">
    <location>
        <begin position="29"/>
        <end position="987"/>
    </location>
</feature>
<evidence type="ECO:0000313" key="4">
    <source>
        <dbReference type="EMBL" id="USR78942.1"/>
    </source>
</evidence>
<evidence type="ECO:0000313" key="5">
    <source>
        <dbReference type="Proteomes" id="UP001056109"/>
    </source>
</evidence>
<evidence type="ECO:0000256" key="1">
    <source>
        <dbReference type="SAM" id="MobiDB-lite"/>
    </source>
</evidence>
<dbReference type="Proteomes" id="UP001056109">
    <property type="component" value="Chromosome"/>
</dbReference>
<dbReference type="NCBIfam" id="TIGR01167">
    <property type="entry name" value="LPXTG_anchor"/>
    <property type="match status" value="1"/>
</dbReference>
<name>A0ABY5AGF6_9ACTO</name>
<feature type="transmembrane region" description="Helical" evidence="2">
    <location>
        <begin position="962"/>
        <end position="980"/>
    </location>
</feature>